<gene>
    <name evidence="2" type="ORF">SAMN05444000_10318</name>
</gene>
<dbReference type="PROSITE" id="PS50234">
    <property type="entry name" value="VWFA"/>
    <property type="match status" value="1"/>
</dbReference>
<evidence type="ECO:0000313" key="2">
    <source>
        <dbReference type="EMBL" id="SHI77190.1"/>
    </source>
</evidence>
<sequence>MGQHGEHWSLVKLTCIALISALALPAGGVMAQCRQALALGLDVSGSVDTREYRLQLDGLAAAFQSKEVRETLLSDAGFPVRVAVYEWSGSRNFNRRILVDWTAITDEAALNALTSRLQSTTRRAAGPSTALGAAIEFGTALLAEQTDCPKRTLDISGDGTSNTGPRPQNIVSPNWITINGLTIGENRAGFDPSLQELSAYFEANVIRGPGAFVETSLGFTDYERAMTRKLLRELQGLALSSS</sequence>
<dbReference type="STRING" id="1470563.SAMN05444000_10318"/>
<dbReference type="InterPro" id="IPR010607">
    <property type="entry name" value="DUF1194"/>
</dbReference>
<dbReference type="InterPro" id="IPR002035">
    <property type="entry name" value="VWF_A"/>
</dbReference>
<evidence type="ECO:0000313" key="3">
    <source>
        <dbReference type="Proteomes" id="UP000183982"/>
    </source>
</evidence>
<dbReference type="Pfam" id="PF06707">
    <property type="entry name" value="DUF1194"/>
    <property type="match status" value="1"/>
</dbReference>
<reference evidence="3" key="1">
    <citation type="submission" date="2016-11" db="EMBL/GenBank/DDBJ databases">
        <authorList>
            <person name="Varghese N."/>
            <person name="Submissions S."/>
        </authorList>
    </citation>
    <scope>NUCLEOTIDE SEQUENCE [LARGE SCALE GENOMIC DNA]</scope>
    <source>
        <strain evidence="3">DSM 100564</strain>
    </source>
</reference>
<dbReference type="OrthoDB" id="9792179at2"/>
<accession>A0A1M6DVP5</accession>
<protein>
    <recommendedName>
        <fullName evidence="1">VWFA domain-containing protein</fullName>
    </recommendedName>
</protein>
<keyword evidence="3" id="KW-1185">Reference proteome</keyword>
<proteinExistence type="predicted"/>
<dbReference type="AlphaFoldDB" id="A0A1M6DVP5"/>
<dbReference type="SUPFAM" id="SSF53300">
    <property type="entry name" value="vWA-like"/>
    <property type="match status" value="1"/>
</dbReference>
<organism evidence="2 3">
    <name type="scientific">Shimia gijangensis</name>
    <dbReference type="NCBI Taxonomy" id="1470563"/>
    <lineage>
        <taxon>Bacteria</taxon>
        <taxon>Pseudomonadati</taxon>
        <taxon>Pseudomonadota</taxon>
        <taxon>Alphaproteobacteria</taxon>
        <taxon>Rhodobacterales</taxon>
        <taxon>Roseobacteraceae</taxon>
    </lineage>
</organism>
<dbReference type="InterPro" id="IPR036465">
    <property type="entry name" value="vWFA_dom_sf"/>
</dbReference>
<dbReference type="EMBL" id="FQZQ01000003">
    <property type="protein sequence ID" value="SHI77190.1"/>
    <property type="molecule type" value="Genomic_DNA"/>
</dbReference>
<name>A0A1M6DVP5_9RHOB</name>
<dbReference type="Proteomes" id="UP000183982">
    <property type="component" value="Unassembled WGS sequence"/>
</dbReference>
<evidence type="ECO:0000259" key="1">
    <source>
        <dbReference type="PROSITE" id="PS50234"/>
    </source>
</evidence>
<dbReference type="Gene3D" id="3.40.50.410">
    <property type="entry name" value="von Willebrand factor, type A domain"/>
    <property type="match status" value="1"/>
</dbReference>
<feature type="domain" description="VWFA" evidence="1">
    <location>
        <begin position="36"/>
        <end position="234"/>
    </location>
</feature>